<protein>
    <submittedName>
        <fullName evidence="1">Uncharacterized protein</fullName>
    </submittedName>
</protein>
<organism evidence="1">
    <name type="scientific">Sesamum radiatum</name>
    <name type="common">Black benniseed</name>
    <dbReference type="NCBI Taxonomy" id="300843"/>
    <lineage>
        <taxon>Eukaryota</taxon>
        <taxon>Viridiplantae</taxon>
        <taxon>Streptophyta</taxon>
        <taxon>Embryophyta</taxon>
        <taxon>Tracheophyta</taxon>
        <taxon>Spermatophyta</taxon>
        <taxon>Magnoliopsida</taxon>
        <taxon>eudicotyledons</taxon>
        <taxon>Gunneridae</taxon>
        <taxon>Pentapetalae</taxon>
        <taxon>asterids</taxon>
        <taxon>lamiids</taxon>
        <taxon>Lamiales</taxon>
        <taxon>Pedaliaceae</taxon>
        <taxon>Sesamum</taxon>
    </lineage>
</organism>
<sequence>MMTARGAWTICGSFARPLLGNFPTRGGYLNRALAVSPITLADPWCNRLPYPAGVAWSRNLPLNLRTCRIRIRMGTYLLTTASLTLNG</sequence>
<accession>A0AAW2TXK8</accession>
<name>A0AAW2TXK8_SESRA</name>
<reference evidence="1" key="1">
    <citation type="submission" date="2020-06" db="EMBL/GenBank/DDBJ databases">
        <authorList>
            <person name="Li T."/>
            <person name="Hu X."/>
            <person name="Zhang T."/>
            <person name="Song X."/>
            <person name="Zhang H."/>
            <person name="Dai N."/>
            <person name="Sheng W."/>
            <person name="Hou X."/>
            <person name="Wei L."/>
        </authorList>
    </citation>
    <scope>NUCLEOTIDE SEQUENCE</scope>
    <source>
        <strain evidence="1">G02</strain>
        <tissue evidence="1">Leaf</tissue>
    </source>
</reference>
<evidence type="ECO:0000313" key="1">
    <source>
        <dbReference type="EMBL" id="KAL0409449.1"/>
    </source>
</evidence>
<dbReference type="AlphaFoldDB" id="A0AAW2TXK8"/>
<gene>
    <name evidence="1" type="ORF">Sradi_1879300</name>
</gene>
<proteinExistence type="predicted"/>
<reference evidence="1" key="2">
    <citation type="journal article" date="2024" name="Plant">
        <title>Genomic evolution and insights into agronomic trait innovations of Sesamum species.</title>
        <authorList>
            <person name="Miao H."/>
            <person name="Wang L."/>
            <person name="Qu L."/>
            <person name="Liu H."/>
            <person name="Sun Y."/>
            <person name="Le M."/>
            <person name="Wang Q."/>
            <person name="Wei S."/>
            <person name="Zheng Y."/>
            <person name="Lin W."/>
            <person name="Duan Y."/>
            <person name="Cao H."/>
            <person name="Xiong S."/>
            <person name="Wang X."/>
            <person name="Wei L."/>
            <person name="Li C."/>
            <person name="Ma Q."/>
            <person name="Ju M."/>
            <person name="Zhao R."/>
            <person name="Li G."/>
            <person name="Mu C."/>
            <person name="Tian Q."/>
            <person name="Mei H."/>
            <person name="Zhang T."/>
            <person name="Gao T."/>
            <person name="Zhang H."/>
        </authorList>
    </citation>
    <scope>NUCLEOTIDE SEQUENCE</scope>
    <source>
        <strain evidence="1">G02</strain>
    </source>
</reference>
<comment type="caution">
    <text evidence="1">The sequence shown here is derived from an EMBL/GenBank/DDBJ whole genome shotgun (WGS) entry which is preliminary data.</text>
</comment>
<dbReference type="EMBL" id="JACGWJ010000007">
    <property type="protein sequence ID" value="KAL0409449.1"/>
    <property type="molecule type" value="Genomic_DNA"/>
</dbReference>